<proteinExistence type="predicted"/>
<comment type="caution">
    <text evidence="1">The sequence shown here is derived from an EMBL/GenBank/DDBJ whole genome shotgun (WGS) entry which is preliminary data.</text>
</comment>
<gene>
    <name evidence="1" type="ORF">LEP1GSC133_2324</name>
</gene>
<protein>
    <submittedName>
        <fullName evidence="1">Uncharacterized protein</fullName>
    </submittedName>
</protein>
<organism evidence="1 2">
    <name type="scientific">Leptospira borgpetersenii serovar Pomona str. 200901868</name>
    <dbReference type="NCBI Taxonomy" id="1192866"/>
    <lineage>
        <taxon>Bacteria</taxon>
        <taxon>Pseudomonadati</taxon>
        <taxon>Spirochaetota</taxon>
        <taxon>Spirochaetia</taxon>
        <taxon>Leptospirales</taxon>
        <taxon>Leptospiraceae</taxon>
        <taxon>Leptospira</taxon>
    </lineage>
</organism>
<dbReference type="EMBL" id="AKWF02000036">
    <property type="protein sequence ID" value="EMO63929.1"/>
    <property type="molecule type" value="Genomic_DNA"/>
</dbReference>
<evidence type="ECO:0000313" key="2">
    <source>
        <dbReference type="Proteomes" id="UP000012159"/>
    </source>
</evidence>
<reference evidence="1 2" key="1">
    <citation type="submission" date="2013-01" db="EMBL/GenBank/DDBJ databases">
        <authorList>
            <person name="Harkins D.M."/>
            <person name="Durkin A.S."/>
            <person name="Brinkac L.M."/>
            <person name="Haft D.H."/>
            <person name="Selengut J.D."/>
            <person name="Sanka R."/>
            <person name="DePew J."/>
            <person name="Purushe J."/>
            <person name="Picardeau M."/>
            <person name="Werts C."/>
            <person name="Goarant C."/>
            <person name="Vinetz J.M."/>
            <person name="Sutton G.G."/>
            <person name="Nierman W.C."/>
            <person name="Fouts D.E."/>
        </authorList>
    </citation>
    <scope>NUCLEOTIDE SEQUENCE [LARGE SCALE GENOMIC DNA]</scope>
    <source>
        <strain evidence="1 2">200901868</strain>
    </source>
</reference>
<dbReference type="AlphaFoldDB" id="M6WFH0"/>
<evidence type="ECO:0000313" key="1">
    <source>
        <dbReference type="EMBL" id="EMO63929.1"/>
    </source>
</evidence>
<accession>M6WFH0</accession>
<dbReference type="Proteomes" id="UP000012159">
    <property type="component" value="Unassembled WGS sequence"/>
</dbReference>
<sequence length="37" mass="4356">MVRGKHRKLPPFVHFRKNITEKNPPKRAMTSKALEVL</sequence>
<name>M6WFH0_LEPBO</name>